<evidence type="ECO:0000256" key="2">
    <source>
        <dbReference type="SAM" id="Phobius"/>
    </source>
</evidence>
<proteinExistence type="predicted"/>
<evidence type="ECO:0000313" key="3">
    <source>
        <dbReference type="EMBL" id="MEE6257368.1"/>
    </source>
</evidence>
<feature type="transmembrane region" description="Helical" evidence="2">
    <location>
        <begin position="145"/>
        <end position="165"/>
    </location>
</feature>
<feature type="compositionally biased region" description="Low complexity" evidence="1">
    <location>
        <begin position="100"/>
        <end position="113"/>
    </location>
</feature>
<keyword evidence="2" id="KW-0472">Membrane</keyword>
<name>A0ABU7RLL8_9ACTN</name>
<dbReference type="RefSeq" id="WP_331212483.1">
    <property type="nucleotide sequence ID" value="NZ_JAZGQK010000002.1"/>
</dbReference>
<feature type="compositionally biased region" description="Basic and acidic residues" evidence="1">
    <location>
        <begin position="125"/>
        <end position="139"/>
    </location>
</feature>
<feature type="region of interest" description="Disordered" evidence="1">
    <location>
        <begin position="100"/>
        <end position="139"/>
    </location>
</feature>
<keyword evidence="2" id="KW-1133">Transmembrane helix</keyword>
<comment type="caution">
    <text evidence="3">The sequence shown here is derived from an EMBL/GenBank/DDBJ whole genome shotgun (WGS) entry which is preliminary data.</text>
</comment>
<sequence>MTPSEARELAAVVLERLAPRLPELAASGGTRRRDTPIHQLYALVAERLRAMDEQDALTELARDPRNDSLVRRLLASAAADDAAYATALAAAVAALPAGAAPAPRSAGRSASDGETSAPGAAEGSAPDRDGNGPDRPARERRPRRLGVWIALAALGVLAAVGFLVVRSVVDNLTNAGGLNARSTCTEYRQAPPEERVAAIRQIGLAKGVSGVDSPLVMTAIDQLCETQPEAAIGDLIGRLG</sequence>
<dbReference type="EMBL" id="JAZGQK010000002">
    <property type="protein sequence ID" value="MEE6257368.1"/>
    <property type="molecule type" value="Genomic_DNA"/>
</dbReference>
<reference evidence="3 4" key="1">
    <citation type="submission" date="2024-01" db="EMBL/GenBank/DDBJ databases">
        <title>Genome insights into Plantactinospora sonchi sp. nov.</title>
        <authorList>
            <person name="Wang L."/>
        </authorList>
    </citation>
    <scope>NUCLEOTIDE SEQUENCE [LARGE SCALE GENOMIC DNA]</scope>
    <source>
        <strain evidence="3 4">NEAU-QY2</strain>
    </source>
</reference>
<keyword evidence="2" id="KW-0812">Transmembrane</keyword>
<protein>
    <submittedName>
        <fullName evidence="3">Uncharacterized protein</fullName>
    </submittedName>
</protein>
<keyword evidence="4" id="KW-1185">Reference proteome</keyword>
<gene>
    <name evidence="3" type="ORF">V1633_02555</name>
</gene>
<dbReference type="Proteomes" id="UP001332243">
    <property type="component" value="Unassembled WGS sequence"/>
</dbReference>
<evidence type="ECO:0000256" key="1">
    <source>
        <dbReference type="SAM" id="MobiDB-lite"/>
    </source>
</evidence>
<evidence type="ECO:0000313" key="4">
    <source>
        <dbReference type="Proteomes" id="UP001332243"/>
    </source>
</evidence>
<accession>A0ABU7RLL8</accession>
<organism evidence="3 4">
    <name type="scientific">Plantactinospora sonchi</name>
    <dbReference type="NCBI Taxonomy" id="1544735"/>
    <lineage>
        <taxon>Bacteria</taxon>
        <taxon>Bacillati</taxon>
        <taxon>Actinomycetota</taxon>
        <taxon>Actinomycetes</taxon>
        <taxon>Micromonosporales</taxon>
        <taxon>Micromonosporaceae</taxon>
        <taxon>Plantactinospora</taxon>
    </lineage>
</organism>